<gene>
    <name evidence="1" type="ORF">MAMT_01450</name>
</gene>
<evidence type="ECO:0000313" key="2">
    <source>
        <dbReference type="Proteomes" id="UP000334923"/>
    </source>
</evidence>
<evidence type="ECO:0000313" key="1">
    <source>
        <dbReference type="EMBL" id="VVM06890.1"/>
    </source>
</evidence>
<dbReference type="Proteomes" id="UP000334923">
    <property type="component" value="Unassembled WGS sequence"/>
</dbReference>
<dbReference type="EMBL" id="CABFVA020000076">
    <property type="protein sequence ID" value="VVM06890.1"/>
    <property type="molecule type" value="Genomic_DNA"/>
</dbReference>
<reference evidence="1 2" key="1">
    <citation type="submission" date="2019-09" db="EMBL/GenBank/DDBJ databases">
        <authorList>
            <person name="Cremers G."/>
        </authorList>
    </citation>
    <scope>NUCLEOTIDE SEQUENCE [LARGE SCALE GENOMIC DNA]</scope>
    <source>
        <strain evidence="1">4A</strain>
    </source>
</reference>
<accession>A0A5E6MD55</accession>
<dbReference type="RefSeq" id="WP_142660291.1">
    <property type="nucleotide sequence ID" value="NZ_CABFVA020000076.1"/>
</dbReference>
<proteinExistence type="predicted"/>
<dbReference type="AlphaFoldDB" id="A0A5E6MD55"/>
<name>A0A5E6MD55_9BACT</name>
<sequence length="97" mass="11160">MSPQKDSRPSVELILYQSLPPRYSTAALAELADVHPEMVLCYWRLGLLQAEEQKPQGPLFDDDALFLLKRLEQLRKEYSLSLRALRLLAQALHLREG</sequence>
<organism evidence="1 2">
    <name type="scientific">Methylacidimicrobium tartarophylax</name>
    <dbReference type="NCBI Taxonomy" id="1041768"/>
    <lineage>
        <taxon>Bacteria</taxon>
        <taxon>Pseudomonadati</taxon>
        <taxon>Verrucomicrobiota</taxon>
        <taxon>Methylacidimicrobium</taxon>
    </lineage>
</organism>
<protein>
    <recommendedName>
        <fullName evidence="3">HTH merR-type domain-containing protein</fullName>
    </recommendedName>
</protein>
<keyword evidence="2" id="KW-1185">Reference proteome</keyword>
<evidence type="ECO:0008006" key="3">
    <source>
        <dbReference type="Google" id="ProtNLM"/>
    </source>
</evidence>
<dbReference type="OrthoDB" id="199318at2"/>
<dbReference type="Gene3D" id="1.10.1660.10">
    <property type="match status" value="1"/>
</dbReference>